<evidence type="ECO:0000313" key="3">
    <source>
        <dbReference type="Proteomes" id="UP000886523"/>
    </source>
</evidence>
<organism evidence="2 3">
    <name type="scientific">Hydnum rufescens UP504</name>
    <dbReference type="NCBI Taxonomy" id="1448309"/>
    <lineage>
        <taxon>Eukaryota</taxon>
        <taxon>Fungi</taxon>
        <taxon>Dikarya</taxon>
        <taxon>Basidiomycota</taxon>
        <taxon>Agaricomycotina</taxon>
        <taxon>Agaricomycetes</taxon>
        <taxon>Cantharellales</taxon>
        <taxon>Hydnaceae</taxon>
        <taxon>Hydnum</taxon>
    </lineage>
</organism>
<protein>
    <submittedName>
        <fullName evidence="2">Uncharacterized protein</fullName>
    </submittedName>
</protein>
<comment type="caution">
    <text evidence="2">The sequence shown here is derived from an EMBL/GenBank/DDBJ whole genome shotgun (WGS) entry which is preliminary data.</text>
</comment>
<keyword evidence="1" id="KW-1133">Transmembrane helix</keyword>
<dbReference type="EMBL" id="MU129247">
    <property type="protein sequence ID" value="KAF9504250.1"/>
    <property type="molecule type" value="Genomic_DNA"/>
</dbReference>
<keyword evidence="1" id="KW-0812">Transmembrane</keyword>
<proteinExistence type="predicted"/>
<keyword evidence="1" id="KW-0472">Membrane</keyword>
<gene>
    <name evidence="2" type="ORF">BS47DRAFT_695928</name>
</gene>
<dbReference type="Proteomes" id="UP000886523">
    <property type="component" value="Unassembled WGS sequence"/>
</dbReference>
<keyword evidence="3" id="KW-1185">Reference proteome</keyword>
<evidence type="ECO:0000313" key="2">
    <source>
        <dbReference type="EMBL" id="KAF9504250.1"/>
    </source>
</evidence>
<feature type="transmembrane region" description="Helical" evidence="1">
    <location>
        <begin position="12"/>
        <end position="30"/>
    </location>
</feature>
<name>A0A9P6DN48_9AGAM</name>
<accession>A0A9P6DN48</accession>
<dbReference type="AlphaFoldDB" id="A0A9P6DN48"/>
<reference evidence="2" key="1">
    <citation type="journal article" date="2020" name="Nat. Commun.">
        <title>Large-scale genome sequencing of mycorrhizal fungi provides insights into the early evolution of symbiotic traits.</title>
        <authorList>
            <person name="Miyauchi S."/>
            <person name="Kiss E."/>
            <person name="Kuo A."/>
            <person name="Drula E."/>
            <person name="Kohler A."/>
            <person name="Sanchez-Garcia M."/>
            <person name="Morin E."/>
            <person name="Andreopoulos B."/>
            <person name="Barry K.W."/>
            <person name="Bonito G."/>
            <person name="Buee M."/>
            <person name="Carver A."/>
            <person name="Chen C."/>
            <person name="Cichocki N."/>
            <person name="Clum A."/>
            <person name="Culley D."/>
            <person name="Crous P.W."/>
            <person name="Fauchery L."/>
            <person name="Girlanda M."/>
            <person name="Hayes R.D."/>
            <person name="Keri Z."/>
            <person name="LaButti K."/>
            <person name="Lipzen A."/>
            <person name="Lombard V."/>
            <person name="Magnuson J."/>
            <person name="Maillard F."/>
            <person name="Murat C."/>
            <person name="Nolan M."/>
            <person name="Ohm R.A."/>
            <person name="Pangilinan J."/>
            <person name="Pereira M.F."/>
            <person name="Perotto S."/>
            <person name="Peter M."/>
            <person name="Pfister S."/>
            <person name="Riley R."/>
            <person name="Sitrit Y."/>
            <person name="Stielow J.B."/>
            <person name="Szollosi G."/>
            <person name="Zifcakova L."/>
            <person name="Stursova M."/>
            <person name="Spatafora J.W."/>
            <person name="Tedersoo L."/>
            <person name="Vaario L.M."/>
            <person name="Yamada A."/>
            <person name="Yan M."/>
            <person name="Wang P."/>
            <person name="Xu J."/>
            <person name="Bruns T."/>
            <person name="Baldrian P."/>
            <person name="Vilgalys R."/>
            <person name="Dunand C."/>
            <person name="Henrissat B."/>
            <person name="Grigoriev I.V."/>
            <person name="Hibbett D."/>
            <person name="Nagy L.G."/>
            <person name="Martin F.M."/>
        </authorList>
    </citation>
    <scope>NUCLEOTIDE SEQUENCE</scope>
    <source>
        <strain evidence="2">UP504</strain>
    </source>
</reference>
<sequence length="57" mass="6622">MSGMVTYHPVSYQVYILIKGGTIPCLIYLYHSRNNRTWKDIKNLHPTVLSARITDQN</sequence>
<evidence type="ECO:0000256" key="1">
    <source>
        <dbReference type="SAM" id="Phobius"/>
    </source>
</evidence>